<dbReference type="SUPFAM" id="SSF55797">
    <property type="entry name" value="PR-1-like"/>
    <property type="match status" value="1"/>
</dbReference>
<dbReference type="Pfam" id="PF00188">
    <property type="entry name" value="CAP"/>
    <property type="match status" value="1"/>
</dbReference>
<feature type="signal peptide" evidence="1">
    <location>
        <begin position="1"/>
        <end position="19"/>
    </location>
</feature>
<evidence type="ECO:0000313" key="3">
    <source>
        <dbReference type="EMBL" id="AFY01078.1"/>
    </source>
</evidence>
<dbReference type="RefSeq" id="WP_015090539.1">
    <property type="nucleotide sequence ID" value="NC_019567.1"/>
</dbReference>
<dbReference type="KEGG" id="bbat:Bdt_1380"/>
<dbReference type="AlphaFoldDB" id="K7YTW8"/>
<keyword evidence="3" id="KW-0812">Transmembrane</keyword>
<sequence>MTTLGIRVSFLFLFALALAACGGGGGAGGVLPAGGDSSEQESSGESNGSECGTMVDMACEVLVAVNQERTSRGLNALTALPACVAEAQAHADDMVARNFFAHDSPTESTSQRFARFALSGSYWGENIAAGYSTAAQVMAGWMSSTGHRNKILSSNFRTMGVGIAANSQGMLHWVQCFSGKSAL</sequence>
<proteinExistence type="predicted"/>
<reference evidence="3 4" key="1">
    <citation type="journal article" date="2012" name="BMC Genomics">
        <title>Genome analysis of a simultaneously predatory and prey-independent, novel Bdellovibrio bacteriovorus from the River Tiber, supports in silico predictions of both ancient and recent lateral gene transfer from diverse bacteria.</title>
        <authorList>
            <person name="Hobley L."/>
            <person name="Lerner T.R."/>
            <person name="Williams L.E."/>
            <person name="Lambert C."/>
            <person name="Till R."/>
            <person name="Milner D.S."/>
            <person name="Basford S.M."/>
            <person name="Capeness M.J."/>
            <person name="Fenton A.K."/>
            <person name="Atterbury R.J."/>
            <person name="Harris M.A."/>
            <person name="Sockett R.E."/>
        </authorList>
    </citation>
    <scope>NUCLEOTIDE SEQUENCE [LARGE SCALE GENOMIC DNA]</scope>
    <source>
        <strain evidence="3 4">Tiberius</strain>
    </source>
</reference>
<dbReference type="InterPro" id="IPR035940">
    <property type="entry name" value="CAP_sf"/>
</dbReference>
<organism evidence="3 4">
    <name type="scientific">Bdellovibrio bacteriovorus str. Tiberius</name>
    <dbReference type="NCBI Taxonomy" id="1069642"/>
    <lineage>
        <taxon>Bacteria</taxon>
        <taxon>Pseudomonadati</taxon>
        <taxon>Bdellovibrionota</taxon>
        <taxon>Bdellovibrionia</taxon>
        <taxon>Bdellovibrionales</taxon>
        <taxon>Pseudobdellovibrionaceae</taxon>
        <taxon>Bdellovibrio</taxon>
    </lineage>
</organism>
<keyword evidence="1" id="KW-0732">Signal</keyword>
<dbReference type="OrthoDB" id="68195at2"/>
<dbReference type="Proteomes" id="UP000010074">
    <property type="component" value="Chromosome"/>
</dbReference>
<protein>
    <submittedName>
        <fullName evidence="3">Putative transmembrane protein</fullName>
    </submittedName>
</protein>
<dbReference type="PANTHER" id="PTHR31157:SF1">
    <property type="entry name" value="SCP DOMAIN-CONTAINING PROTEIN"/>
    <property type="match status" value="1"/>
</dbReference>
<feature type="domain" description="SCP" evidence="2">
    <location>
        <begin position="64"/>
        <end position="177"/>
    </location>
</feature>
<dbReference type="STRING" id="1069642.Bdt_1380"/>
<dbReference type="PANTHER" id="PTHR31157">
    <property type="entry name" value="SCP DOMAIN-CONTAINING PROTEIN"/>
    <property type="match status" value="1"/>
</dbReference>
<gene>
    <name evidence="3" type="ORF">Bdt_1380</name>
</gene>
<dbReference type="InterPro" id="IPR014044">
    <property type="entry name" value="CAP_dom"/>
</dbReference>
<dbReference type="CDD" id="cd05379">
    <property type="entry name" value="CAP_bacterial"/>
    <property type="match status" value="1"/>
</dbReference>
<dbReference type="Gene3D" id="3.40.33.10">
    <property type="entry name" value="CAP"/>
    <property type="match status" value="1"/>
</dbReference>
<dbReference type="PROSITE" id="PS51257">
    <property type="entry name" value="PROKAR_LIPOPROTEIN"/>
    <property type="match status" value="1"/>
</dbReference>
<dbReference type="HOGENOM" id="CLU_048111_3_0_7"/>
<evidence type="ECO:0000256" key="1">
    <source>
        <dbReference type="SAM" id="SignalP"/>
    </source>
</evidence>
<dbReference type="PATRIC" id="fig|1069642.3.peg.1361"/>
<dbReference type="EMBL" id="CP002930">
    <property type="protein sequence ID" value="AFY01078.1"/>
    <property type="molecule type" value="Genomic_DNA"/>
</dbReference>
<evidence type="ECO:0000259" key="2">
    <source>
        <dbReference type="Pfam" id="PF00188"/>
    </source>
</evidence>
<feature type="chain" id="PRO_5003913789" evidence="1">
    <location>
        <begin position="20"/>
        <end position="183"/>
    </location>
</feature>
<evidence type="ECO:0000313" key="4">
    <source>
        <dbReference type="Proteomes" id="UP000010074"/>
    </source>
</evidence>
<accession>K7YTW8</accession>
<name>K7YTW8_BDEBC</name>
<keyword evidence="3" id="KW-0472">Membrane</keyword>